<dbReference type="GO" id="GO:0009536">
    <property type="term" value="C:plastid"/>
    <property type="evidence" value="ECO:0007669"/>
    <property type="project" value="UniProtKB-SubCell"/>
</dbReference>
<dbReference type="AlphaFoldDB" id="A0A059XI51"/>
<evidence type="ECO:0000256" key="4">
    <source>
        <dbReference type="ARBA" id="ARBA00022640"/>
    </source>
</evidence>
<gene>
    <name evidence="5" type="primary">ycf23</name>
</gene>
<comment type="subcellular location">
    <subcellularLocation>
        <location evidence="1">Plastid</location>
    </subcellularLocation>
</comment>
<proteinExistence type="inferred from homology"/>
<evidence type="ECO:0000313" key="5">
    <source>
        <dbReference type="EMBL" id="AIA21606.1"/>
    </source>
</evidence>
<dbReference type="SUPFAM" id="SSF51395">
    <property type="entry name" value="FMN-linked oxidoreductases"/>
    <property type="match status" value="1"/>
</dbReference>
<sequence length="273" mass="29941">MTISSNIATDFTDKQAVKVITGLNNFKIQQIKQMTQASEIAGATYMDIAADINIIEEIRSTSTIPICVSAITAEELVHCQQAGVQILEIGNYDAFYEQGRLFSSREIIEISQNIRELLPETTLCVTIPHILYIEEQIKLTQDLQNIGVDIIQTEGKSTSFSKKGDLSGIIQKSASTCSSTYAISKNSSIPIISASGISALTSPISFLYGASCIGIGTNIKQLNNIASMVMYIYEIKTAIEYNRDVSKDINHSIRKSSINCQLGCYDLRMESPV</sequence>
<evidence type="ECO:0000256" key="2">
    <source>
        <dbReference type="ARBA" id="ARBA00009664"/>
    </source>
</evidence>
<geneLocation type="plastid" evidence="5"/>
<accession>A0A059XI51</accession>
<protein>
    <recommendedName>
        <fullName evidence="3">Uncharacterized protein ycf23</fullName>
    </recommendedName>
</protein>
<dbReference type="EMBL" id="KJ776837">
    <property type="protein sequence ID" value="AIA21606.1"/>
    <property type="molecule type" value="Genomic_DNA"/>
</dbReference>
<comment type="similarity">
    <text evidence="2">Belongs to the ycf23 family.</text>
</comment>
<evidence type="ECO:0000256" key="1">
    <source>
        <dbReference type="ARBA" id="ARBA00004474"/>
    </source>
</evidence>
<dbReference type="InterPro" id="IPR013785">
    <property type="entry name" value="Aldolase_TIM"/>
</dbReference>
<dbReference type="Pfam" id="PF04481">
    <property type="entry name" value="DUF561"/>
    <property type="match status" value="1"/>
</dbReference>
<evidence type="ECO:0000256" key="3">
    <source>
        <dbReference type="ARBA" id="ARBA00021523"/>
    </source>
</evidence>
<dbReference type="Gene3D" id="3.20.20.70">
    <property type="entry name" value="Aldolase class I"/>
    <property type="match status" value="1"/>
</dbReference>
<dbReference type="PANTHER" id="PTHR36895">
    <property type="match status" value="1"/>
</dbReference>
<dbReference type="PANTHER" id="PTHR36895:SF1">
    <property type="entry name" value="YCF23 PROTEIN"/>
    <property type="match status" value="1"/>
</dbReference>
<keyword evidence="4 5" id="KW-0934">Plastid</keyword>
<name>A0A059XI51_9RHOD</name>
<organism evidence="5">
    <name type="scientific">Pyropia fucicola</name>
    <dbReference type="NCBI Taxonomy" id="144551"/>
    <lineage>
        <taxon>Eukaryota</taxon>
        <taxon>Rhodophyta</taxon>
        <taxon>Bangiophyceae</taxon>
        <taxon>Bangiales</taxon>
        <taxon>Bangiaceae</taxon>
        <taxon>Pyropia</taxon>
    </lineage>
</organism>
<reference evidence="5" key="1">
    <citation type="journal article" date="2014" name="Sci. Rep.">
        <title>Minimally destructive sampling of type specimens of Pyropia (Bangiales, Rhodophyta) recovers complete plastid and mitochondrial genomes.</title>
        <authorList>
            <person name="Hughey J.R."/>
            <person name="Gabrielson P.W."/>
            <person name="Rohmer L."/>
            <person name="Tortolani J."/>
            <person name="Silva M."/>
            <person name="Miller K.A."/>
            <person name="Young J.D."/>
            <person name="Martell C."/>
            <person name="Ruediger E."/>
        </authorList>
    </citation>
    <scope>NUCLEOTIDE SEQUENCE</scope>
</reference>
<dbReference type="InterPro" id="IPR007570">
    <property type="entry name" value="Uncharacterised_Ycf23"/>
</dbReference>